<dbReference type="SUPFAM" id="SSF51294">
    <property type="entry name" value="Hedgehog/intein (Hint) domain"/>
    <property type="match status" value="1"/>
</dbReference>
<dbReference type="InterPro" id="IPR003587">
    <property type="entry name" value="Hint_dom_N"/>
</dbReference>
<dbReference type="InterPro" id="IPR036844">
    <property type="entry name" value="Hint_dom_sf"/>
</dbReference>
<feature type="signal peptide" evidence="3">
    <location>
        <begin position="1"/>
        <end position="19"/>
    </location>
</feature>
<keyword evidence="1" id="KW-0175">Coiled coil</keyword>
<feature type="chain" id="PRO_5047095618" description="Hint domain-containing protein" evidence="3">
    <location>
        <begin position="20"/>
        <end position="628"/>
    </location>
</feature>
<comment type="caution">
    <text evidence="5">The sequence shown here is derived from an EMBL/GenBank/DDBJ whole genome shotgun (WGS) entry which is preliminary data.</text>
</comment>
<accession>A0ABS8NGG2</accession>
<evidence type="ECO:0000313" key="6">
    <source>
        <dbReference type="Proteomes" id="UP001430306"/>
    </source>
</evidence>
<protein>
    <recommendedName>
        <fullName evidence="4">Hint domain-containing protein</fullName>
    </recommendedName>
</protein>
<feature type="region of interest" description="Disordered" evidence="2">
    <location>
        <begin position="433"/>
        <end position="455"/>
    </location>
</feature>
<dbReference type="Gene3D" id="2.170.16.10">
    <property type="entry name" value="Hedgehog/Intein (Hint) domain"/>
    <property type="match status" value="1"/>
</dbReference>
<keyword evidence="6" id="KW-1185">Reference proteome</keyword>
<evidence type="ECO:0000256" key="3">
    <source>
        <dbReference type="SAM" id="SignalP"/>
    </source>
</evidence>
<evidence type="ECO:0000259" key="4">
    <source>
        <dbReference type="SMART" id="SM00306"/>
    </source>
</evidence>
<gene>
    <name evidence="5" type="ORF">LOC71_04770</name>
</gene>
<keyword evidence="3" id="KW-0732">Signal</keyword>
<dbReference type="SMART" id="SM00306">
    <property type="entry name" value="HintN"/>
    <property type="match status" value="1"/>
</dbReference>
<reference evidence="5" key="1">
    <citation type="submission" date="2021-11" db="EMBL/GenBank/DDBJ databases">
        <title>Genome sequence.</title>
        <authorList>
            <person name="Sun Q."/>
        </authorList>
    </citation>
    <scope>NUCLEOTIDE SEQUENCE</scope>
    <source>
        <strain evidence="5">JC740</strain>
    </source>
</reference>
<dbReference type="Pfam" id="PF07591">
    <property type="entry name" value="PT-HINT"/>
    <property type="match status" value="1"/>
</dbReference>
<name>A0ABS8NGG2_9BACT</name>
<feature type="coiled-coil region" evidence="1">
    <location>
        <begin position="350"/>
        <end position="377"/>
    </location>
</feature>
<organism evidence="5 6">
    <name type="scientific">Rhodopirellula halodulae</name>
    <dbReference type="NCBI Taxonomy" id="2894198"/>
    <lineage>
        <taxon>Bacteria</taxon>
        <taxon>Pseudomonadati</taxon>
        <taxon>Planctomycetota</taxon>
        <taxon>Planctomycetia</taxon>
        <taxon>Pirellulales</taxon>
        <taxon>Pirellulaceae</taxon>
        <taxon>Rhodopirellula</taxon>
    </lineage>
</organism>
<evidence type="ECO:0000256" key="1">
    <source>
        <dbReference type="SAM" id="Coils"/>
    </source>
</evidence>
<dbReference type="RefSeq" id="WP_230271794.1">
    <property type="nucleotide sequence ID" value="NZ_JAJKFW010000006.1"/>
</dbReference>
<dbReference type="EMBL" id="JAJKFW010000006">
    <property type="protein sequence ID" value="MCC9641576.1"/>
    <property type="molecule type" value="Genomic_DNA"/>
</dbReference>
<evidence type="ECO:0000313" key="5">
    <source>
        <dbReference type="EMBL" id="MCC9641576.1"/>
    </source>
</evidence>
<dbReference type="CDD" id="cd00081">
    <property type="entry name" value="Hint"/>
    <property type="match status" value="1"/>
</dbReference>
<feature type="domain" description="Hint" evidence="4">
    <location>
        <begin position="480"/>
        <end position="574"/>
    </location>
</feature>
<dbReference type="Proteomes" id="UP001430306">
    <property type="component" value="Unassembled WGS sequence"/>
</dbReference>
<sequence length="628" mass="69782">MCCAAASVAIFGPLSSVNAAEPTWQQALVEASASGNVELRDRLLSGAAKDETTETLVNSLRGQLLNEAGQWVSIDESIEGNLQSEKLLEYEERRAGVKNTPREHWQMAQWCQAHRLASRARAHAQRTIDLQPNHVEAHRFLGHVQVGNEWVNGAEAAQRQKEIRESQKNLRAYQPRILGIAAKLDSTDERMKERALQQLNGIDSPRAVNAIVQQTVNGSDDFATAALDWLSDHSSPEASLGLARIAVFDSRRGLRSRAARTLKDRDPLTYVPEMLEWCRGSIDADHRLIFDEGDRSFQVVRRQRREDVGGIKQLDSVTQMVAVPVTATATSPVASRDTVESVHTEAARDAATWKAEADQLNVQNQELQSRILAVVKEIDDQYRGNDAPEELRQWWADYRGYGDTGEPQLERRLVRNVAYRTVGNLAPIGSSPMVRTSGSFRQPEVREVSDRQPESRTWAQKRAASTPNRATFGVYQRPAADCLVAGTLVWTDRGMKPVESLELGDQVLSCNVDSGKLSYQSVLRRTEREPEPLTKIQLPEESITASDGHPFWVVGRGWTPTEHLVPGDSLHTASGMAVIETMTPASTDKTYNLMIESNHSYFVGKSRVLSHDAEVKRTDDSAIPGLTL</sequence>
<evidence type="ECO:0000256" key="2">
    <source>
        <dbReference type="SAM" id="MobiDB-lite"/>
    </source>
</evidence>
<proteinExistence type="predicted"/>
<feature type="compositionally biased region" description="Basic and acidic residues" evidence="2">
    <location>
        <begin position="443"/>
        <end position="454"/>
    </location>
</feature>